<dbReference type="EMBL" id="LR877157">
    <property type="protein sequence ID" value="CAD2219179.1"/>
    <property type="molecule type" value="Genomic_DNA"/>
</dbReference>
<proteinExistence type="predicted"/>
<name>A0A7G2CIE3_9TRYP</name>
<reference evidence="1 2" key="1">
    <citation type="submission" date="2020-08" db="EMBL/GenBank/DDBJ databases">
        <authorList>
            <person name="Newling K."/>
            <person name="Davey J."/>
            <person name="Forrester S."/>
        </authorList>
    </citation>
    <scope>NUCLEOTIDE SEQUENCE [LARGE SCALE GENOMIC DNA]</scope>
    <source>
        <strain evidence="2">Crithidia deanei Carvalho (ATCC PRA-265)</strain>
    </source>
</reference>
<accession>A0A7G2CIE3</accession>
<gene>
    <name evidence="1" type="ORF">ADEAN_000668100</name>
</gene>
<keyword evidence="2" id="KW-1185">Reference proteome</keyword>
<protein>
    <submittedName>
        <fullName evidence="1">Uncharacterized protein</fullName>
    </submittedName>
</protein>
<dbReference type="VEuPathDB" id="TriTrypDB:ADEAN_000668100"/>
<sequence>MEERVSRCVYLQLNSPNFPQFCVTHANDPNYLFLFDAGENTTYRRERQLYLEVLKRERAKLQQQPNHNSNVHPTAPWWGTITDVPSLFNNCKKELAHTVYGPHAPLLFPSVQSLEEFVQYLFSLLVEEHTEASAESSVERLAGWCARRLPRTEYFLFVMNSILWDLVWFLMNEHTNNNNNNKDYVLFMARNIILLLFELYIQHKKLAPPNSGAEGVYYQAVFEHYTPELTQLFYEVAKRFQFGKGDGQSGVNLHEQCVQPVMDITDSWIVQETFSPSCLQQLASTLHLLKNE</sequence>
<dbReference type="AlphaFoldDB" id="A0A7G2CIE3"/>
<organism evidence="1 2">
    <name type="scientific">Angomonas deanei</name>
    <dbReference type="NCBI Taxonomy" id="59799"/>
    <lineage>
        <taxon>Eukaryota</taxon>
        <taxon>Discoba</taxon>
        <taxon>Euglenozoa</taxon>
        <taxon>Kinetoplastea</taxon>
        <taxon>Metakinetoplastina</taxon>
        <taxon>Trypanosomatida</taxon>
        <taxon>Trypanosomatidae</taxon>
        <taxon>Strigomonadinae</taxon>
        <taxon>Angomonas</taxon>
    </lineage>
</organism>
<evidence type="ECO:0000313" key="2">
    <source>
        <dbReference type="Proteomes" id="UP000515908"/>
    </source>
</evidence>
<evidence type="ECO:0000313" key="1">
    <source>
        <dbReference type="EMBL" id="CAD2219179.1"/>
    </source>
</evidence>
<dbReference type="Proteomes" id="UP000515908">
    <property type="component" value="Chromosome 13"/>
</dbReference>